<sequence>MGAGGQMNVSKTEKDVLKRVPVSKTPFGLADLKKAIPPHCFRRSLIRSFASLFRDLIIIYTLFYIASNYIPLLPKALTYVAWPLYWFVQGTILFGFWLLGHDCGHHAFSEYQWVDDAVGFFIHTVTLTPYFSFKYSHRNHHAHTNSMEYDEVYVPKRKADTFYTEILNNGPGNVFTVILRVTLGYPLYLLFNIYGRDYGSFSNHFWPQSGIFNDSERGQVVLSDVGIMAVLYAFYRIVVTEGAKMTFFLYGMPLLVMGGFFIILTYLNHTHPSIAHYDSTEWDWIRGALSTIDRDYGTLFNWAFHDANPNHVIHHLFPTIPLYHASEARDAVKPILGDYYKFDDTPMLKALWRDTKECIYVESDESCEVKGVYWYYK</sequence>
<name>A0A2U1LV85_ARTAN</name>
<dbReference type="EMBL" id="PKPP01007611">
    <property type="protein sequence ID" value="PWA52925.1"/>
    <property type="molecule type" value="Genomic_DNA"/>
</dbReference>
<evidence type="ECO:0000256" key="2">
    <source>
        <dbReference type="ARBA" id="ARBA00009295"/>
    </source>
</evidence>
<dbReference type="Proteomes" id="UP000245207">
    <property type="component" value="Unassembled WGS sequence"/>
</dbReference>
<comment type="caution">
    <text evidence="6">The sequence shown here is derived from an EMBL/GenBank/DDBJ whole genome shotgun (WGS) entry which is preliminary data.</text>
</comment>
<dbReference type="OrthoDB" id="1461976at2759"/>
<keyword evidence="7" id="KW-1185">Reference proteome</keyword>
<dbReference type="GO" id="GO:0006629">
    <property type="term" value="P:lipid metabolic process"/>
    <property type="evidence" value="ECO:0007669"/>
    <property type="project" value="InterPro"/>
</dbReference>
<proteinExistence type="inferred from homology"/>
<dbReference type="AlphaFoldDB" id="A0A2U1LV85"/>
<dbReference type="STRING" id="35608.A0A2U1LV85"/>
<accession>A0A2U1LV85</accession>
<dbReference type="InterPro" id="IPR005804">
    <property type="entry name" value="FA_desaturase_dom"/>
</dbReference>
<feature type="transmembrane region" description="Helical" evidence="4">
    <location>
        <begin position="247"/>
        <end position="267"/>
    </location>
</feature>
<comment type="subcellular location">
    <subcellularLocation>
        <location evidence="1">Membrane</location>
    </subcellularLocation>
</comment>
<dbReference type="GO" id="GO:0016491">
    <property type="term" value="F:oxidoreductase activity"/>
    <property type="evidence" value="ECO:0007669"/>
    <property type="project" value="UniProtKB-KW"/>
</dbReference>
<protein>
    <submittedName>
        <fullName evidence="6">Fatty acid desaturase, type 1</fullName>
    </submittedName>
</protein>
<keyword evidence="4" id="KW-0812">Transmembrane</keyword>
<comment type="similarity">
    <text evidence="2">Belongs to the fatty acid desaturase type 1 family.</text>
</comment>
<keyword evidence="4" id="KW-1133">Transmembrane helix</keyword>
<feature type="domain" description="Fatty acid desaturase" evidence="5">
    <location>
        <begin position="81"/>
        <end position="340"/>
    </location>
</feature>
<gene>
    <name evidence="6" type="ORF">CTI12_AA449900</name>
</gene>
<dbReference type="Pfam" id="PF00487">
    <property type="entry name" value="FA_desaturase"/>
    <property type="match status" value="1"/>
</dbReference>
<evidence type="ECO:0000313" key="6">
    <source>
        <dbReference type="EMBL" id="PWA52925.1"/>
    </source>
</evidence>
<feature type="transmembrane region" description="Helical" evidence="4">
    <location>
        <begin position="52"/>
        <end position="70"/>
    </location>
</feature>
<evidence type="ECO:0000256" key="3">
    <source>
        <dbReference type="ARBA" id="ARBA00023002"/>
    </source>
</evidence>
<dbReference type="GO" id="GO:0016020">
    <property type="term" value="C:membrane"/>
    <property type="evidence" value="ECO:0007669"/>
    <property type="project" value="UniProtKB-SubCell"/>
</dbReference>
<evidence type="ECO:0000313" key="7">
    <source>
        <dbReference type="Proteomes" id="UP000245207"/>
    </source>
</evidence>
<evidence type="ECO:0000256" key="4">
    <source>
        <dbReference type="SAM" id="Phobius"/>
    </source>
</evidence>
<feature type="transmembrane region" description="Helical" evidence="4">
    <location>
        <begin position="218"/>
        <end position="235"/>
    </location>
</feature>
<dbReference type="CDD" id="cd03507">
    <property type="entry name" value="Delta12-FADS-like"/>
    <property type="match status" value="1"/>
</dbReference>
<evidence type="ECO:0000256" key="1">
    <source>
        <dbReference type="ARBA" id="ARBA00004370"/>
    </source>
</evidence>
<dbReference type="InterPro" id="IPR012171">
    <property type="entry name" value="Fatty_acid_desaturase"/>
</dbReference>
<reference evidence="6 7" key="1">
    <citation type="journal article" date="2018" name="Mol. Plant">
        <title>The genome of Artemisia annua provides insight into the evolution of Asteraceae family and artemisinin biosynthesis.</title>
        <authorList>
            <person name="Shen Q."/>
            <person name="Zhang L."/>
            <person name="Liao Z."/>
            <person name="Wang S."/>
            <person name="Yan T."/>
            <person name="Shi P."/>
            <person name="Liu M."/>
            <person name="Fu X."/>
            <person name="Pan Q."/>
            <person name="Wang Y."/>
            <person name="Lv Z."/>
            <person name="Lu X."/>
            <person name="Zhang F."/>
            <person name="Jiang W."/>
            <person name="Ma Y."/>
            <person name="Chen M."/>
            <person name="Hao X."/>
            <person name="Li L."/>
            <person name="Tang Y."/>
            <person name="Lv G."/>
            <person name="Zhou Y."/>
            <person name="Sun X."/>
            <person name="Brodelius P.E."/>
            <person name="Rose J.K.C."/>
            <person name="Tang K."/>
        </authorList>
    </citation>
    <scope>NUCLEOTIDE SEQUENCE [LARGE SCALE GENOMIC DNA]</scope>
    <source>
        <strain evidence="7">cv. Huhao1</strain>
        <tissue evidence="6">Leaf</tissue>
    </source>
</reference>
<keyword evidence="3" id="KW-0560">Oxidoreductase</keyword>
<evidence type="ECO:0000259" key="5">
    <source>
        <dbReference type="Pfam" id="PF00487"/>
    </source>
</evidence>
<feature type="transmembrane region" description="Helical" evidence="4">
    <location>
        <begin position="76"/>
        <end position="99"/>
    </location>
</feature>
<keyword evidence="4" id="KW-0472">Membrane</keyword>
<dbReference type="PANTHER" id="PTHR32100">
    <property type="entry name" value="OMEGA-6 FATTY ACID DESATURASE, CHLOROPLASTIC"/>
    <property type="match status" value="1"/>
</dbReference>
<organism evidence="6 7">
    <name type="scientific">Artemisia annua</name>
    <name type="common">Sweet wormwood</name>
    <dbReference type="NCBI Taxonomy" id="35608"/>
    <lineage>
        <taxon>Eukaryota</taxon>
        <taxon>Viridiplantae</taxon>
        <taxon>Streptophyta</taxon>
        <taxon>Embryophyta</taxon>
        <taxon>Tracheophyta</taxon>
        <taxon>Spermatophyta</taxon>
        <taxon>Magnoliopsida</taxon>
        <taxon>eudicotyledons</taxon>
        <taxon>Gunneridae</taxon>
        <taxon>Pentapetalae</taxon>
        <taxon>asterids</taxon>
        <taxon>campanulids</taxon>
        <taxon>Asterales</taxon>
        <taxon>Asteraceae</taxon>
        <taxon>Asteroideae</taxon>
        <taxon>Anthemideae</taxon>
        <taxon>Artemisiinae</taxon>
        <taxon>Artemisia</taxon>
    </lineage>
</organism>